<evidence type="ECO:0000256" key="3">
    <source>
        <dbReference type="SAM" id="MobiDB-lite"/>
    </source>
</evidence>
<feature type="domain" description="CBS" evidence="4">
    <location>
        <begin position="66"/>
        <end position="123"/>
    </location>
</feature>
<dbReference type="Gene3D" id="3.10.580.10">
    <property type="entry name" value="CBS-domain"/>
    <property type="match status" value="3"/>
</dbReference>
<dbReference type="Pfam" id="PF00571">
    <property type="entry name" value="CBS"/>
    <property type="match status" value="3"/>
</dbReference>
<evidence type="ECO:0000259" key="4">
    <source>
        <dbReference type="PROSITE" id="PS51371"/>
    </source>
</evidence>
<name>A0A1I2STK9_9EURY</name>
<dbReference type="STRING" id="553467.SAMN04488063_2419"/>
<reference evidence="6" key="1">
    <citation type="submission" date="2016-10" db="EMBL/GenBank/DDBJ databases">
        <authorList>
            <person name="Varghese N."/>
            <person name="Submissions S."/>
        </authorList>
    </citation>
    <scope>NUCLEOTIDE SEQUENCE [LARGE SCALE GENOMIC DNA]</scope>
    <source>
        <strain evidence="6">CGMCC 1.7739</strain>
    </source>
</reference>
<accession>A0A1I2STK9</accession>
<feature type="compositionally biased region" description="Basic and acidic residues" evidence="3">
    <location>
        <begin position="382"/>
        <end position="404"/>
    </location>
</feature>
<dbReference type="RefSeq" id="WP_092892497.1">
    <property type="nucleotide sequence ID" value="NZ_FOOQ01000002.1"/>
</dbReference>
<evidence type="ECO:0000256" key="1">
    <source>
        <dbReference type="ARBA" id="ARBA00023122"/>
    </source>
</evidence>
<dbReference type="PANTHER" id="PTHR43080:SF2">
    <property type="entry name" value="CBS DOMAIN-CONTAINING PROTEIN"/>
    <property type="match status" value="1"/>
</dbReference>
<dbReference type="SMART" id="SM00116">
    <property type="entry name" value="CBS"/>
    <property type="match status" value="3"/>
</dbReference>
<dbReference type="OrthoDB" id="9280at2157"/>
<gene>
    <name evidence="5" type="ORF">SAMN04488063_2419</name>
</gene>
<evidence type="ECO:0000313" key="6">
    <source>
        <dbReference type="Proteomes" id="UP000198876"/>
    </source>
</evidence>
<keyword evidence="1 2" id="KW-0129">CBS domain</keyword>
<protein>
    <submittedName>
        <fullName evidence="5">CBS domain-containing protein</fullName>
    </submittedName>
</protein>
<feature type="domain" description="CBS" evidence="4">
    <location>
        <begin position="129"/>
        <end position="184"/>
    </location>
</feature>
<evidence type="ECO:0000256" key="2">
    <source>
        <dbReference type="PROSITE-ProRule" id="PRU00703"/>
    </source>
</evidence>
<dbReference type="AlphaFoldDB" id="A0A1I2STK9"/>
<dbReference type="EMBL" id="FOOQ01000002">
    <property type="protein sequence ID" value="SFG56060.1"/>
    <property type="molecule type" value="Genomic_DNA"/>
</dbReference>
<evidence type="ECO:0000313" key="5">
    <source>
        <dbReference type="EMBL" id="SFG56060.1"/>
    </source>
</evidence>
<dbReference type="InterPro" id="IPR000644">
    <property type="entry name" value="CBS_dom"/>
</dbReference>
<dbReference type="InterPro" id="IPR046342">
    <property type="entry name" value="CBS_dom_sf"/>
</dbReference>
<dbReference type="SUPFAM" id="SSF54631">
    <property type="entry name" value="CBS-domain pair"/>
    <property type="match status" value="2"/>
</dbReference>
<keyword evidence="6" id="KW-1185">Reference proteome</keyword>
<proteinExistence type="predicted"/>
<organism evidence="5 6">
    <name type="scientific">Halopelagius inordinatus</name>
    <dbReference type="NCBI Taxonomy" id="553467"/>
    <lineage>
        <taxon>Archaea</taxon>
        <taxon>Methanobacteriati</taxon>
        <taxon>Methanobacteriota</taxon>
        <taxon>Stenosarchaea group</taxon>
        <taxon>Halobacteria</taxon>
        <taxon>Halobacteriales</taxon>
        <taxon>Haloferacaceae</taxon>
    </lineage>
</organism>
<dbReference type="PROSITE" id="PS51371">
    <property type="entry name" value="CBS"/>
    <property type="match status" value="3"/>
</dbReference>
<dbReference type="InterPro" id="IPR051257">
    <property type="entry name" value="Diverse_CBS-Domain"/>
</dbReference>
<dbReference type="PANTHER" id="PTHR43080">
    <property type="entry name" value="CBS DOMAIN-CONTAINING PROTEIN CBSX3, MITOCHONDRIAL"/>
    <property type="match status" value="1"/>
</dbReference>
<feature type="region of interest" description="Disordered" evidence="3">
    <location>
        <begin position="186"/>
        <end position="213"/>
    </location>
</feature>
<feature type="region of interest" description="Disordered" evidence="3">
    <location>
        <begin position="381"/>
        <end position="405"/>
    </location>
</feature>
<sequence length="414" mass="45669">MEIDGVVSTDYVEQDAKTPVSKLRGAFDTNEDRVIVITNGGSFEGVVSQKQLLSSHHPPEETALNVATAPPKVSRHEDVREVARLMVENELKMLPVFDEGEKFVGVVKAMNLVDEVQENLNALDVEDVYTQDLISVERETTVGQVINHLLENRISRVPVVEDGAAEGMVSMSDLVEFTVRQVDQEQGGNADGFDGHGGEGSTADFRASSGGYGERAGDSARLLDLPARDVMTPAAYTTTPRAQLGDAIGEMLEKNCSSLIVVEEETDDVVGIVTVTDALDALTNSDEERIPVQIFNVKMLDTLSREDVARRIEEIDAKHAEMDILEAKVVFHEHEERLRGMPLVETTVRLFTDRGRFFGSAEEYGAESSFGTASEIVEENVLEDKSRDVTSRNDRPTPEKREEVESVVDWWVEG</sequence>
<dbReference type="Proteomes" id="UP000198876">
    <property type="component" value="Unassembled WGS sequence"/>
</dbReference>
<feature type="domain" description="CBS" evidence="4">
    <location>
        <begin position="231"/>
        <end position="288"/>
    </location>
</feature>